<dbReference type="STRING" id="1841610.A6X21_22325"/>
<organism evidence="1 2">
    <name type="scientific">Planctopirus hydrillae</name>
    <dbReference type="NCBI Taxonomy" id="1841610"/>
    <lineage>
        <taxon>Bacteria</taxon>
        <taxon>Pseudomonadati</taxon>
        <taxon>Planctomycetota</taxon>
        <taxon>Planctomycetia</taxon>
        <taxon>Planctomycetales</taxon>
        <taxon>Planctomycetaceae</taxon>
        <taxon>Planctopirus</taxon>
    </lineage>
</organism>
<reference evidence="1 2" key="1">
    <citation type="submission" date="2016-05" db="EMBL/GenBank/DDBJ databases">
        <title>Genomic and physiological characterization of Planctopirus sp. isolated from fresh water lake.</title>
        <authorList>
            <person name="Subhash Y."/>
            <person name="Ramana C."/>
        </authorList>
    </citation>
    <scope>NUCLEOTIDE SEQUENCE [LARGE SCALE GENOMIC DNA]</scope>
    <source>
        <strain evidence="1 2">JC280</strain>
    </source>
</reference>
<keyword evidence="2" id="KW-1185">Reference proteome</keyword>
<evidence type="ECO:0000313" key="2">
    <source>
        <dbReference type="Proteomes" id="UP000094828"/>
    </source>
</evidence>
<dbReference type="RefSeq" id="WP_083233544.1">
    <property type="nucleotide sequence ID" value="NZ_LYDR01000086.1"/>
</dbReference>
<sequence>MTRHELERAVSETTGDDLAVIHQRGFELIDLSPPLADDELLDLYLDWDALHLSVAGCGNG</sequence>
<accession>A0A1C3EDW9</accession>
<proteinExistence type="predicted"/>
<evidence type="ECO:0000313" key="1">
    <source>
        <dbReference type="EMBL" id="ODA31425.1"/>
    </source>
</evidence>
<dbReference type="AlphaFoldDB" id="A0A1C3EDW9"/>
<protein>
    <submittedName>
        <fullName evidence="1">Uncharacterized protein</fullName>
    </submittedName>
</protein>
<gene>
    <name evidence="1" type="ORF">A6X21_22325</name>
</gene>
<dbReference type="EMBL" id="LYDR01000086">
    <property type="protein sequence ID" value="ODA31425.1"/>
    <property type="molecule type" value="Genomic_DNA"/>
</dbReference>
<name>A0A1C3EDW9_9PLAN</name>
<comment type="caution">
    <text evidence="1">The sequence shown here is derived from an EMBL/GenBank/DDBJ whole genome shotgun (WGS) entry which is preliminary data.</text>
</comment>
<dbReference type="Proteomes" id="UP000094828">
    <property type="component" value="Unassembled WGS sequence"/>
</dbReference>